<dbReference type="OrthoDB" id="973788at2"/>
<protein>
    <submittedName>
        <fullName evidence="3">Saccharopine dehydrogenase</fullName>
    </submittedName>
</protein>
<dbReference type="Gene3D" id="3.30.360.10">
    <property type="entry name" value="Dihydrodipicolinate Reductase, domain 2"/>
    <property type="match status" value="1"/>
</dbReference>
<dbReference type="InterPro" id="IPR051168">
    <property type="entry name" value="AASS"/>
</dbReference>
<gene>
    <name evidence="3" type="ORF">CW740_04755</name>
</gene>
<dbReference type="FunFam" id="3.40.50.720:FF:000072">
    <property type="entry name" value="Saccharopine dehydrogenase [NADP(+), L-glutamate-forming]"/>
    <property type="match status" value="1"/>
</dbReference>
<organism evidence="3 4">
    <name type="scientific">Kangiella profundi</name>
    <dbReference type="NCBI Taxonomy" id="1561924"/>
    <lineage>
        <taxon>Bacteria</taxon>
        <taxon>Pseudomonadati</taxon>
        <taxon>Pseudomonadota</taxon>
        <taxon>Gammaproteobacteria</taxon>
        <taxon>Kangiellales</taxon>
        <taxon>Kangiellaceae</taxon>
        <taxon>Kangiella</taxon>
    </lineage>
</organism>
<dbReference type="EMBL" id="CP025120">
    <property type="protein sequence ID" value="AUD78599.1"/>
    <property type="molecule type" value="Genomic_DNA"/>
</dbReference>
<keyword evidence="1" id="KW-0521">NADP</keyword>
<dbReference type="GO" id="GO:0005737">
    <property type="term" value="C:cytoplasm"/>
    <property type="evidence" value="ECO:0007669"/>
    <property type="project" value="TreeGrafter"/>
</dbReference>
<dbReference type="InterPro" id="IPR032095">
    <property type="entry name" value="Sacchrp_dh-like_C"/>
</dbReference>
<dbReference type="FunFam" id="3.30.360.10:FF:000008">
    <property type="entry name" value="Alpha-aminoadipic semialdehyde synthase, mitochondrial"/>
    <property type="match status" value="1"/>
</dbReference>
<accession>A0A2K9AXK8</accession>
<evidence type="ECO:0000256" key="2">
    <source>
        <dbReference type="ARBA" id="ARBA00023002"/>
    </source>
</evidence>
<sequence length="441" mass="48411">MAKFLVFGAGFVAEPLVEYLLRRSDNRVTVVSHILEEAQALANKFSGVEAVQADVTDQAQIELLMSDYDMVVSLVPATLHPVIAKAAIAQKKNMVTASYESPAMRELKQQAVDAGVTILNEIGLDPGIDHLSAMKIIDQAHANNEKVISFVSWCGGLPSPQDNDNPLGYKFSWAPKGVLLALLNDALFLHNGKVERVVAKELLKWAKPLQANDLDLEGYPNRDSTGYQEIYGIPEAQNIIRGTFRYSGFCEIIQAAKDLNLLDSESGVAMQDSAWSDYVCRLNDVSSLDELKDQFSESAWDGLEWLGCFSEQSVGKHVGPIDAFCSLLVKKLGYSQGQVDMVLLQHKFEIEKTDGSRYHIASTLQEFGEVGGYSAMSKTVGYPAAIACQLIADGKIVRKGLVLPMTKDIYAPILDLLEKEGVVCKEQVMDADSSFLSELDY</sequence>
<dbReference type="Pfam" id="PF03435">
    <property type="entry name" value="Sacchrp_dh_NADP"/>
    <property type="match status" value="1"/>
</dbReference>
<dbReference type="GO" id="GO:0004753">
    <property type="term" value="F:saccharopine dehydrogenase activity"/>
    <property type="evidence" value="ECO:0007669"/>
    <property type="project" value="TreeGrafter"/>
</dbReference>
<dbReference type="InterPro" id="IPR005097">
    <property type="entry name" value="Sacchrp_dh_NADP-bd"/>
</dbReference>
<evidence type="ECO:0000313" key="3">
    <source>
        <dbReference type="EMBL" id="AUD78599.1"/>
    </source>
</evidence>
<dbReference type="KEGG" id="kpd:CW740_04755"/>
<keyword evidence="4" id="KW-1185">Reference proteome</keyword>
<dbReference type="Gene3D" id="3.40.50.720">
    <property type="entry name" value="NAD(P)-binding Rossmann-like Domain"/>
    <property type="match status" value="1"/>
</dbReference>
<dbReference type="Gene3D" id="1.10.1870.10">
    <property type="entry name" value="Domain 3, Saccharopine reductase"/>
    <property type="match status" value="1"/>
</dbReference>
<evidence type="ECO:0000256" key="1">
    <source>
        <dbReference type="ARBA" id="ARBA00022857"/>
    </source>
</evidence>
<dbReference type="Pfam" id="PF16653">
    <property type="entry name" value="Sacchrp_dh_C"/>
    <property type="match status" value="1"/>
</dbReference>
<dbReference type="GO" id="GO:0019878">
    <property type="term" value="P:lysine biosynthetic process via aminoadipic acid"/>
    <property type="evidence" value="ECO:0007669"/>
    <property type="project" value="TreeGrafter"/>
</dbReference>
<reference evidence="3 4" key="1">
    <citation type="submission" date="2017-12" db="EMBL/GenBank/DDBJ databases">
        <title>Kangiella profundi FT102 completed genome.</title>
        <authorList>
            <person name="Xu J."/>
            <person name="Wang J."/>
            <person name="Lu Y."/>
        </authorList>
    </citation>
    <scope>NUCLEOTIDE SEQUENCE [LARGE SCALE GENOMIC DNA]</scope>
    <source>
        <strain evidence="3 4">FT102</strain>
    </source>
</reference>
<dbReference type="AlphaFoldDB" id="A0A2K9AXK8"/>
<dbReference type="SUPFAM" id="SSF51735">
    <property type="entry name" value="NAD(P)-binding Rossmann-fold domains"/>
    <property type="match status" value="1"/>
</dbReference>
<name>A0A2K9AXK8_9GAMM</name>
<dbReference type="Proteomes" id="UP000232693">
    <property type="component" value="Chromosome"/>
</dbReference>
<dbReference type="SUPFAM" id="SSF55347">
    <property type="entry name" value="Glyceraldehyde-3-phosphate dehydrogenase-like, C-terminal domain"/>
    <property type="match status" value="1"/>
</dbReference>
<dbReference type="InterPro" id="IPR036291">
    <property type="entry name" value="NAD(P)-bd_dom_sf"/>
</dbReference>
<dbReference type="PANTHER" id="PTHR11133">
    <property type="entry name" value="SACCHAROPINE DEHYDROGENASE"/>
    <property type="match status" value="1"/>
</dbReference>
<dbReference type="RefSeq" id="WP_106646463.1">
    <property type="nucleotide sequence ID" value="NZ_BMGO01000002.1"/>
</dbReference>
<proteinExistence type="predicted"/>
<evidence type="ECO:0000313" key="4">
    <source>
        <dbReference type="Proteomes" id="UP000232693"/>
    </source>
</evidence>
<keyword evidence="2" id="KW-0560">Oxidoreductase</keyword>
<dbReference type="PANTHER" id="PTHR11133:SF22">
    <property type="entry name" value="ALPHA-AMINOADIPIC SEMIALDEHYDE SYNTHASE, MITOCHONDRIAL"/>
    <property type="match status" value="1"/>
</dbReference>